<proteinExistence type="predicted"/>
<evidence type="ECO:0000313" key="2">
    <source>
        <dbReference type="EMBL" id="KKB77492.1"/>
    </source>
</evidence>
<dbReference type="EMBL" id="LAJG01000025">
    <property type="protein sequence ID" value="KKB77492.1"/>
    <property type="molecule type" value="Genomic_DNA"/>
</dbReference>
<dbReference type="AlphaFoldDB" id="A0A0F5L773"/>
<dbReference type="STRING" id="361041.VW35_15245"/>
<feature type="domain" description="ORC1/DEAH AAA+ ATPase" evidence="1">
    <location>
        <begin position="51"/>
        <end position="213"/>
    </location>
</feature>
<dbReference type="GO" id="GO:0016887">
    <property type="term" value="F:ATP hydrolysis activity"/>
    <property type="evidence" value="ECO:0007669"/>
    <property type="project" value="InterPro"/>
</dbReference>
<dbReference type="OrthoDB" id="7586206at2"/>
<accession>A0A0F5L773</accession>
<reference evidence="2 3" key="1">
    <citation type="submission" date="2015-03" db="EMBL/GenBank/DDBJ databases">
        <authorList>
            <person name="Hassan Y.I."/>
            <person name="Lepp D."/>
            <person name="Zhou T."/>
        </authorList>
    </citation>
    <scope>NUCLEOTIDE SEQUENCE [LARGE SCALE GENOMIC DNA]</scope>
    <source>
        <strain evidence="2 3">GH2-10</strain>
    </source>
</reference>
<gene>
    <name evidence="2" type="ORF">VW35_15245</name>
</gene>
<dbReference type="InterPro" id="IPR027417">
    <property type="entry name" value="P-loop_NTPase"/>
</dbReference>
<dbReference type="Gene3D" id="3.40.50.300">
    <property type="entry name" value="P-loop containing nucleotide triphosphate hydrolases"/>
    <property type="match status" value="1"/>
</dbReference>
<organism evidence="2 3">
    <name type="scientific">Devosia soli</name>
    <dbReference type="NCBI Taxonomy" id="361041"/>
    <lineage>
        <taxon>Bacteria</taxon>
        <taxon>Pseudomonadati</taxon>
        <taxon>Pseudomonadota</taxon>
        <taxon>Alphaproteobacteria</taxon>
        <taxon>Hyphomicrobiales</taxon>
        <taxon>Devosiaceae</taxon>
        <taxon>Devosia</taxon>
    </lineage>
</organism>
<protein>
    <recommendedName>
        <fullName evidence="1">ORC1/DEAH AAA+ ATPase domain-containing protein</fullName>
    </recommendedName>
</protein>
<evidence type="ECO:0000313" key="3">
    <source>
        <dbReference type="Proteomes" id="UP000033514"/>
    </source>
</evidence>
<dbReference type="Pfam" id="PF13401">
    <property type="entry name" value="AAA_22"/>
    <property type="match status" value="1"/>
</dbReference>
<evidence type="ECO:0000259" key="1">
    <source>
        <dbReference type="Pfam" id="PF13401"/>
    </source>
</evidence>
<dbReference type="PATRIC" id="fig|361041.3.peg.2441"/>
<comment type="caution">
    <text evidence="2">The sequence shown here is derived from an EMBL/GenBank/DDBJ whole genome shotgun (WGS) entry which is preliminary data.</text>
</comment>
<dbReference type="Proteomes" id="UP000033514">
    <property type="component" value="Unassembled WGS sequence"/>
</dbReference>
<sequence length="349" mass="38630">MTKDTELDKWATATIIERERHFGRAVIPNRITRKVADVLSFAHQSYSARHEGRLTLISGESRMGKTIACEQYIFDYAQEHGGRYVAWEPNLLNLRERDAVAGVVTVEKQGPLQTLYPVVMLQIGVNPTFQGIMRDAIFALTREAPKQRAGNMALAIQLSRLLGELGTGLLIFDEAQRIVDSMAGPGSRSAAEAFRQICKMTKIEVALVGTGDLMTVVDTAKDLRKMVEQSVTLAPFAFPEHEGSEWIAMLEELEAELPFDAQSDISSWKVATRLHRYSNGILGEVTTLLGIATKHAMANEEAYVDMDTLLLTLRERLSVPDDQNIFKRTDAALGLPKPKPLPVEASHAG</sequence>
<dbReference type="InterPro" id="IPR049945">
    <property type="entry name" value="AAA_22"/>
</dbReference>
<keyword evidence="3" id="KW-1185">Reference proteome</keyword>
<name>A0A0F5L773_9HYPH</name>
<dbReference type="SUPFAM" id="SSF52540">
    <property type="entry name" value="P-loop containing nucleoside triphosphate hydrolases"/>
    <property type="match status" value="1"/>
</dbReference>
<dbReference type="RefSeq" id="WP_046143941.1">
    <property type="nucleotide sequence ID" value="NZ_LAJG01000025.1"/>
</dbReference>